<keyword evidence="7" id="KW-1185">Reference proteome</keyword>
<comment type="caution">
    <text evidence="6">The sequence shown here is derived from an EMBL/GenBank/DDBJ whole genome shotgun (WGS) entry which is preliminary data.</text>
</comment>
<evidence type="ECO:0000313" key="7">
    <source>
        <dbReference type="Proteomes" id="UP001642483"/>
    </source>
</evidence>
<evidence type="ECO:0000313" key="6">
    <source>
        <dbReference type="EMBL" id="CAK8682117.1"/>
    </source>
</evidence>
<dbReference type="InterPro" id="IPR019826">
    <property type="entry name" value="Carboxylesterase_B_AS"/>
</dbReference>
<comment type="similarity">
    <text evidence="1 3">Belongs to the type-B carboxylesterase/lipase family.</text>
</comment>
<proteinExistence type="inferred from homology"/>
<organism evidence="6 7">
    <name type="scientific">Clavelina lepadiformis</name>
    <name type="common">Light-bulb sea squirt</name>
    <name type="synonym">Ascidia lepadiformis</name>
    <dbReference type="NCBI Taxonomy" id="159417"/>
    <lineage>
        <taxon>Eukaryota</taxon>
        <taxon>Metazoa</taxon>
        <taxon>Chordata</taxon>
        <taxon>Tunicata</taxon>
        <taxon>Ascidiacea</taxon>
        <taxon>Aplousobranchia</taxon>
        <taxon>Clavelinidae</taxon>
        <taxon>Clavelina</taxon>
    </lineage>
</organism>
<feature type="domain" description="Carboxylesterase type B" evidence="5">
    <location>
        <begin position="63"/>
        <end position="563"/>
    </location>
</feature>
<feature type="signal peptide" evidence="3">
    <location>
        <begin position="1"/>
        <end position="20"/>
    </location>
</feature>
<dbReference type="SUPFAM" id="SSF53474">
    <property type="entry name" value="alpha/beta-Hydrolases"/>
    <property type="match status" value="1"/>
</dbReference>
<dbReference type="InterPro" id="IPR002018">
    <property type="entry name" value="CarbesteraseB"/>
</dbReference>
<feature type="compositionally biased region" description="Polar residues" evidence="4">
    <location>
        <begin position="623"/>
        <end position="643"/>
    </location>
</feature>
<feature type="region of interest" description="Disordered" evidence="4">
    <location>
        <begin position="623"/>
        <end position="666"/>
    </location>
</feature>
<dbReference type="Gene3D" id="3.40.50.1820">
    <property type="entry name" value="alpha/beta hydrolase"/>
    <property type="match status" value="1"/>
</dbReference>
<evidence type="ECO:0000256" key="2">
    <source>
        <dbReference type="ARBA" id="ARBA00022801"/>
    </source>
</evidence>
<dbReference type="PANTHER" id="PTHR45570:SF2">
    <property type="entry name" value="ACETYLCHOLINESTERASE 1-LIKE"/>
    <property type="match status" value="1"/>
</dbReference>
<feature type="chain" id="PRO_5044982394" description="Carboxylic ester hydrolase" evidence="3">
    <location>
        <begin position="21"/>
        <end position="691"/>
    </location>
</feature>
<keyword evidence="3" id="KW-0732">Signal</keyword>
<dbReference type="PROSITE" id="PS00122">
    <property type="entry name" value="CARBOXYLESTERASE_B_1"/>
    <property type="match status" value="1"/>
</dbReference>
<evidence type="ECO:0000256" key="3">
    <source>
        <dbReference type="RuleBase" id="RU361235"/>
    </source>
</evidence>
<gene>
    <name evidence="6" type="ORF">CVLEPA_LOCUS12324</name>
</gene>
<name>A0ABP0FR49_CLALP</name>
<sequence>MKAIPVIVFCVLLLGQEVFLQPNDEVSEQILKSISQAFDESSQNNLRPSYDVDYYESKAAGVSPKVETKQGNITGISLLEAHAFYSLPYAKPPTGPLRFKQSQMADHYGDFDASTINHLACYQPYQEDCSQGLCFENLSEDCLVLNIHVPRGVDLSDSMLPPNERLPVFVWFHGGGFLNGAATSPIYDGRFLSNATNTIVVTVNYRLGALGFLVYDDGNDVINGNQGIGDQQLALKWIQENIEKFGGDKEKVTLVGNSAGAQSVVLHLMSDKSSNLFHGAVMQSLPALFKYPNMEKALEVTAHTLNITNCTNIECLRNTPPEELVKVANRIRLRSVANADLYTAVEPFSPVLDGSEFTFDPIQYFENGGWHGNEKNVILGTNIDEMAFISAYIPKLLKISYEKFEKFLMFIFGDDVGSALAQEYKKWAEANNIRDYKLVLDEVATDGFFVCSSRAMARLASATATSAKVYLYSFNHAMDDPSCEDAWNPASICGKVFHSSENSFVFRSAPLIAYNFSESDMKSVDQFSNYWGNFAYSGNPSSGDVGLGENSVTWPLYEATPKSFRQFPASLGNLVSRVGAVDPWVNVIIDSPSGNTQLDYKKDICDFWDSTGYYLTLSDNTTPAAPSNTTHVPSGNTDEPSVTTEEDKPNVAMTTQPTEEEMTTTGSAIRPQMALVAMITSLLASLMNMLI</sequence>
<dbReference type="Proteomes" id="UP001642483">
    <property type="component" value="Unassembled WGS sequence"/>
</dbReference>
<dbReference type="EC" id="3.1.1.-" evidence="3"/>
<protein>
    <recommendedName>
        <fullName evidence="3">Carboxylic ester hydrolase</fullName>
        <ecNumber evidence="3">3.1.1.-</ecNumber>
    </recommendedName>
</protein>
<dbReference type="InterPro" id="IPR029058">
    <property type="entry name" value="AB_hydrolase_fold"/>
</dbReference>
<dbReference type="EMBL" id="CAWYQH010000090">
    <property type="protein sequence ID" value="CAK8682117.1"/>
    <property type="molecule type" value="Genomic_DNA"/>
</dbReference>
<evidence type="ECO:0000256" key="1">
    <source>
        <dbReference type="ARBA" id="ARBA00005964"/>
    </source>
</evidence>
<accession>A0ABP0FR49</accession>
<dbReference type="PANTHER" id="PTHR45570">
    <property type="entry name" value="CARBOXYLIC ESTER HYDROLASE"/>
    <property type="match status" value="1"/>
</dbReference>
<keyword evidence="2 3" id="KW-0378">Hydrolase</keyword>
<reference evidence="6 7" key="1">
    <citation type="submission" date="2024-02" db="EMBL/GenBank/DDBJ databases">
        <authorList>
            <person name="Daric V."/>
            <person name="Darras S."/>
        </authorList>
    </citation>
    <scope>NUCLEOTIDE SEQUENCE [LARGE SCALE GENOMIC DNA]</scope>
</reference>
<evidence type="ECO:0000259" key="5">
    <source>
        <dbReference type="Pfam" id="PF00135"/>
    </source>
</evidence>
<dbReference type="Pfam" id="PF00135">
    <property type="entry name" value="COesterase"/>
    <property type="match status" value="1"/>
</dbReference>
<evidence type="ECO:0000256" key="4">
    <source>
        <dbReference type="SAM" id="MobiDB-lite"/>
    </source>
</evidence>